<dbReference type="PROSITE" id="PS50043">
    <property type="entry name" value="HTH_LUXR_2"/>
    <property type="match status" value="1"/>
</dbReference>
<dbReference type="Gene3D" id="1.10.10.10">
    <property type="entry name" value="Winged helix-like DNA-binding domain superfamily/Winged helix DNA-binding domain"/>
    <property type="match status" value="1"/>
</dbReference>
<dbReference type="RefSeq" id="WP_209738770.1">
    <property type="nucleotide sequence ID" value="NZ_CP072611.1"/>
</dbReference>
<dbReference type="InterPro" id="IPR036388">
    <property type="entry name" value="WH-like_DNA-bd_sf"/>
</dbReference>
<dbReference type="Gene3D" id="3.40.50.2300">
    <property type="match status" value="1"/>
</dbReference>
<dbReference type="CDD" id="cd17537">
    <property type="entry name" value="REC_FixJ"/>
    <property type="match status" value="1"/>
</dbReference>
<dbReference type="SMART" id="SM00448">
    <property type="entry name" value="REC"/>
    <property type="match status" value="1"/>
</dbReference>
<sequence>MSAEPKVHIIDDDAAVRDSLAFLLDTAGLDVATYPSAPAFLAALAAPARGCVVTDVRMPDMTGIDLLKRLRAQRLGLPVIVMTGHGDVPLAVEAMREGAADFIEKPFDDELLLAAVQAALEQEEGTFRCQEEQAEIDARIASLTARESQVLAGLVEGKANKQIAFELDISARTVEIYRANVMTKMKVRSLPELVRLALKAEPAPPA</sequence>
<dbReference type="EMBL" id="JBHUIJ010000027">
    <property type="protein sequence ID" value="MFD2239118.1"/>
    <property type="molecule type" value="Genomic_DNA"/>
</dbReference>
<dbReference type="CDD" id="cd06170">
    <property type="entry name" value="LuxR_C_like"/>
    <property type="match status" value="1"/>
</dbReference>
<dbReference type="PROSITE" id="PS50110">
    <property type="entry name" value="RESPONSE_REGULATORY"/>
    <property type="match status" value="1"/>
</dbReference>
<evidence type="ECO:0000256" key="1">
    <source>
        <dbReference type="ARBA" id="ARBA00023015"/>
    </source>
</evidence>
<dbReference type="PANTHER" id="PTHR44688:SF16">
    <property type="entry name" value="DNA-BINDING TRANSCRIPTIONAL ACTIVATOR DEVR_DOSR"/>
    <property type="match status" value="1"/>
</dbReference>
<dbReference type="InterPro" id="IPR011006">
    <property type="entry name" value="CheY-like_superfamily"/>
</dbReference>
<name>A0ABW5CQP6_9HYPH</name>
<keyword evidence="1" id="KW-0805">Transcription regulation</keyword>
<keyword evidence="3" id="KW-0804">Transcription</keyword>
<evidence type="ECO:0000259" key="6">
    <source>
        <dbReference type="PROSITE" id="PS50110"/>
    </source>
</evidence>
<dbReference type="PRINTS" id="PR00038">
    <property type="entry name" value="HTHLUXR"/>
</dbReference>
<reference evidence="8" key="1">
    <citation type="journal article" date="2019" name="Int. J. Syst. Evol. Microbiol.">
        <title>The Global Catalogue of Microorganisms (GCM) 10K type strain sequencing project: providing services to taxonomists for standard genome sequencing and annotation.</title>
        <authorList>
            <consortium name="The Broad Institute Genomics Platform"/>
            <consortium name="The Broad Institute Genome Sequencing Center for Infectious Disease"/>
            <person name="Wu L."/>
            <person name="Ma J."/>
        </authorList>
    </citation>
    <scope>NUCLEOTIDE SEQUENCE [LARGE SCALE GENOMIC DNA]</scope>
    <source>
        <strain evidence="8">ZS-35-S2</strain>
    </source>
</reference>
<dbReference type="PANTHER" id="PTHR44688">
    <property type="entry name" value="DNA-BINDING TRANSCRIPTIONAL ACTIVATOR DEVR_DOSR"/>
    <property type="match status" value="1"/>
</dbReference>
<comment type="caution">
    <text evidence="7">The sequence shown here is derived from an EMBL/GenBank/DDBJ whole genome shotgun (WGS) entry which is preliminary data.</text>
</comment>
<dbReference type="PROSITE" id="PS00622">
    <property type="entry name" value="HTH_LUXR_1"/>
    <property type="match status" value="1"/>
</dbReference>
<dbReference type="NCBIfam" id="NF006900">
    <property type="entry name" value="PRK09390.1"/>
    <property type="match status" value="1"/>
</dbReference>
<feature type="domain" description="HTH luxR-type" evidence="5">
    <location>
        <begin position="136"/>
        <end position="201"/>
    </location>
</feature>
<feature type="domain" description="Response regulatory" evidence="6">
    <location>
        <begin position="6"/>
        <end position="120"/>
    </location>
</feature>
<feature type="modified residue" description="4-aspartylphosphate" evidence="4">
    <location>
        <position position="55"/>
    </location>
</feature>
<evidence type="ECO:0000256" key="2">
    <source>
        <dbReference type="ARBA" id="ARBA00023125"/>
    </source>
</evidence>
<dbReference type="SMART" id="SM00421">
    <property type="entry name" value="HTH_LUXR"/>
    <property type="match status" value="1"/>
</dbReference>
<evidence type="ECO:0000313" key="8">
    <source>
        <dbReference type="Proteomes" id="UP001597371"/>
    </source>
</evidence>
<keyword evidence="8" id="KW-1185">Reference proteome</keyword>
<dbReference type="InterPro" id="IPR001789">
    <property type="entry name" value="Sig_transdc_resp-reg_receiver"/>
</dbReference>
<keyword evidence="4" id="KW-0597">Phosphoprotein</keyword>
<keyword evidence="2" id="KW-0238">DNA-binding</keyword>
<dbReference type="InterPro" id="IPR016032">
    <property type="entry name" value="Sig_transdc_resp-reg_C-effctor"/>
</dbReference>
<evidence type="ECO:0000259" key="5">
    <source>
        <dbReference type="PROSITE" id="PS50043"/>
    </source>
</evidence>
<gene>
    <name evidence="7" type="primary">fixJ</name>
    <name evidence="7" type="ORF">ACFSKQ_16840</name>
</gene>
<accession>A0ABW5CQP6</accession>
<proteinExistence type="predicted"/>
<dbReference type="InterPro" id="IPR000792">
    <property type="entry name" value="Tscrpt_reg_LuxR_C"/>
</dbReference>
<dbReference type="Pfam" id="PF00072">
    <property type="entry name" value="Response_reg"/>
    <property type="match status" value="1"/>
</dbReference>
<evidence type="ECO:0000313" key="7">
    <source>
        <dbReference type="EMBL" id="MFD2239118.1"/>
    </source>
</evidence>
<dbReference type="Pfam" id="PF00196">
    <property type="entry name" value="GerE"/>
    <property type="match status" value="1"/>
</dbReference>
<dbReference type="SUPFAM" id="SSF46894">
    <property type="entry name" value="C-terminal effector domain of the bipartite response regulators"/>
    <property type="match status" value="1"/>
</dbReference>
<protein>
    <submittedName>
        <fullName evidence="7">Response regulator FixJ</fullName>
    </submittedName>
</protein>
<evidence type="ECO:0000256" key="3">
    <source>
        <dbReference type="ARBA" id="ARBA00023163"/>
    </source>
</evidence>
<organism evidence="7 8">
    <name type="scientific">Aureimonas populi</name>
    <dbReference type="NCBI Taxonomy" id="1701758"/>
    <lineage>
        <taxon>Bacteria</taxon>
        <taxon>Pseudomonadati</taxon>
        <taxon>Pseudomonadota</taxon>
        <taxon>Alphaproteobacteria</taxon>
        <taxon>Hyphomicrobiales</taxon>
        <taxon>Aurantimonadaceae</taxon>
        <taxon>Aureimonas</taxon>
    </lineage>
</organism>
<dbReference type="SUPFAM" id="SSF52172">
    <property type="entry name" value="CheY-like"/>
    <property type="match status" value="1"/>
</dbReference>
<dbReference type="Proteomes" id="UP001597371">
    <property type="component" value="Unassembled WGS sequence"/>
</dbReference>
<evidence type="ECO:0000256" key="4">
    <source>
        <dbReference type="PROSITE-ProRule" id="PRU00169"/>
    </source>
</evidence>